<dbReference type="RefSeq" id="WP_243540468.1">
    <property type="nucleotide sequence ID" value="NZ_CP093442.1"/>
</dbReference>
<evidence type="ECO:0000313" key="1">
    <source>
        <dbReference type="EMBL" id="UOF02686.1"/>
    </source>
</evidence>
<dbReference type="EMBL" id="CP093442">
    <property type="protein sequence ID" value="UOF02686.1"/>
    <property type="molecule type" value="Genomic_DNA"/>
</dbReference>
<dbReference type="Proteomes" id="UP000830116">
    <property type="component" value="Chromosome"/>
</dbReference>
<organism evidence="1 2">
    <name type="scientific">Bdellovibrio reynosensis</name>
    <dbReference type="NCBI Taxonomy" id="2835041"/>
    <lineage>
        <taxon>Bacteria</taxon>
        <taxon>Pseudomonadati</taxon>
        <taxon>Bdellovibrionota</taxon>
        <taxon>Bdellovibrionia</taxon>
        <taxon>Bdellovibrionales</taxon>
        <taxon>Pseudobdellovibrionaceae</taxon>
        <taxon>Bdellovibrio</taxon>
    </lineage>
</organism>
<reference evidence="1" key="1">
    <citation type="submission" date="2022-03" db="EMBL/GenBank/DDBJ databases">
        <title>Genome Identification and Characterization of new species Bdellovibrio reynosense LBG001 sp. nov. from a Mexico soil sample.</title>
        <authorList>
            <person name="Camilli A."/>
            <person name="Ajao Y."/>
            <person name="Guo X."/>
        </authorList>
    </citation>
    <scope>NUCLEOTIDE SEQUENCE</scope>
    <source>
        <strain evidence="1">LBG001</strain>
    </source>
</reference>
<accession>A0ABY4CG85</accession>
<name>A0ABY4CG85_9BACT</name>
<sequence length="116" mass="13690">MNSQKNYIEGKILELATSKWLFQNLKFAGERISPDQRKYLDFTLMQVFVESNSISVLGAFYKNQIFQGEYQSAHEAAALVFDHLRYVDTNYQRLQMAPEDYVKKSFFKKVFERLAK</sequence>
<keyword evidence="2" id="KW-1185">Reference proteome</keyword>
<proteinExistence type="predicted"/>
<gene>
    <name evidence="1" type="ORF">MNR06_06955</name>
</gene>
<protein>
    <submittedName>
        <fullName evidence="1">Uncharacterized protein</fullName>
    </submittedName>
</protein>
<evidence type="ECO:0000313" key="2">
    <source>
        <dbReference type="Proteomes" id="UP000830116"/>
    </source>
</evidence>